<evidence type="ECO:0000313" key="8">
    <source>
        <dbReference type="Proteomes" id="UP000250572"/>
    </source>
</evidence>
<keyword evidence="5" id="KW-0408">Iron</keyword>
<dbReference type="Proteomes" id="UP000250572">
    <property type="component" value="Unassembled WGS sequence"/>
</dbReference>
<comment type="caution">
    <text evidence="7">The sequence shown here is derived from an EMBL/GenBank/DDBJ whole genome shotgun (WGS) entry which is preliminary data.</text>
</comment>
<evidence type="ECO:0000256" key="4">
    <source>
        <dbReference type="ARBA" id="ARBA00023002"/>
    </source>
</evidence>
<dbReference type="PRINTS" id="PR00463">
    <property type="entry name" value="EP450I"/>
</dbReference>
<reference evidence="7 8" key="1">
    <citation type="journal article" date="2018" name="G3 (Bethesda)">
        <title>A High-Quality Reference Genome for the Invasive Mosquitofish Gambusia affinis Using a Chicago Library.</title>
        <authorList>
            <person name="Hoffberg S.L."/>
            <person name="Troendle N.J."/>
            <person name="Glenn T.C."/>
            <person name="Mahmud O."/>
            <person name="Louha S."/>
            <person name="Chalopin D."/>
            <person name="Bennetzen J.L."/>
            <person name="Mauricio R."/>
        </authorList>
    </citation>
    <scope>NUCLEOTIDE SEQUENCE [LARGE SCALE GENOMIC DNA]</scope>
    <source>
        <strain evidence="7">NE01/NJP1002.9</strain>
        <tissue evidence="7">Muscle</tissue>
    </source>
</reference>
<dbReference type="GO" id="GO:0042446">
    <property type="term" value="P:hormone biosynthetic process"/>
    <property type="evidence" value="ECO:0007669"/>
    <property type="project" value="TreeGrafter"/>
</dbReference>
<evidence type="ECO:0000256" key="6">
    <source>
        <dbReference type="ARBA" id="ARBA00023033"/>
    </source>
</evidence>
<gene>
    <name evidence="7" type="ORF">CCH79_00004582</name>
</gene>
<dbReference type="EMBL" id="NHOQ01002481">
    <property type="protein sequence ID" value="PWA16600.1"/>
    <property type="molecule type" value="Genomic_DNA"/>
</dbReference>
<dbReference type="PANTHER" id="PTHR24289:SF15">
    <property type="entry name" value="CYTOCHROME P450 FAMILY 1 SUBFAMILY B MEMBER 1"/>
    <property type="match status" value="1"/>
</dbReference>
<evidence type="ECO:0000256" key="2">
    <source>
        <dbReference type="ARBA" id="ARBA00022617"/>
    </source>
</evidence>
<keyword evidence="6" id="KW-0503">Monooxygenase</keyword>
<protein>
    <submittedName>
        <fullName evidence="7">Uncharacterized protein</fullName>
    </submittedName>
</protein>
<dbReference type="InterPro" id="IPR001128">
    <property type="entry name" value="Cyt_P450"/>
</dbReference>
<comment type="similarity">
    <text evidence="1">Belongs to the cytochrome P450 family.</text>
</comment>
<dbReference type="GO" id="GO:0042448">
    <property type="term" value="P:progesterone metabolic process"/>
    <property type="evidence" value="ECO:0007669"/>
    <property type="project" value="TreeGrafter"/>
</dbReference>
<dbReference type="InterPro" id="IPR002401">
    <property type="entry name" value="Cyt_P450_E_grp-I"/>
</dbReference>
<dbReference type="AlphaFoldDB" id="A0A315UYM8"/>
<keyword evidence="2" id="KW-0349">Heme</keyword>
<organism evidence="7 8">
    <name type="scientific">Gambusia affinis</name>
    <name type="common">Western mosquitofish</name>
    <name type="synonym">Heterandria affinis</name>
    <dbReference type="NCBI Taxonomy" id="33528"/>
    <lineage>
        <taxon>Eukaryota</taxon>
        <taxon>Metazoa</taxon>
        <taxon>Chordata</taxon>
        <taxon>Craniata</taxon>
        <taxon>Vertebrata</taxon>
        <taxon>Euteleostomi</taxon>
        <taxon>Actinopterygii</taxon>
        <taxon>Neopterygii</taxon>
        <taxon>Teleostei</taxon>
        <taxon>Neoteleostei</taxon>
        <taxon>Acanthomorphata</taxon>
        <taxon>Ovalentaria</taxon>
        <taxon>Atherinomorphae</taxon>
        <taxon>Cyprinodontiformes</taxon>
        <taxon>Poeciliidae</taxon>
        <taxon>Poeciliinae</taxon>
        <taxon>Gambusia</taxon>
    </lineage>
</organism>
<evidence type="ECO:0000256" key="1">
    <source>
        <dbReference type="ARBA" id="ARBA00010617"/>
    </source>
</evidence>
<keyword evidence="8" id="KW-1185">Reference proteome</keyword>
<dbReference type="Pfam" id="PF00067">
    <property type="entry name" value="p450"/>
    <property type="match status" value="1"/>
</dbReference>
<keyword evidence="3" id="KW-0479">Metal-binding</keyword>
<dbReference type="SUPFAM" id="SSF48264">
    <property type="entry name" value="Cytochrome P450"/>
    <property type="match status" value="1"/>
</dbReference>
<dbReference type="GO" id="GO:0020037">
    <property type="term" value="F:heme binding"/>
    <property type="evidence" value="ECO:0007669"/>
    <property type="project" value="InterPro"/>
</dbReference>
<keyword evidence="4" id="KW-0560">Oxidoreductase</keyword>
<accession>A0A315UYM8</accession>
<dbReference type="Gene3D" id="1.10.630.10">
    <property type="entry name" value="Cytochrome P450"/>
    <property type="match status" value="1"/>
</dbReference>
<dbReference type="GO" id="GO:0004508">
    <property type="term" value="F:steroid 17-alpha-monooxygenase activity"/>
    <property type="evidence" value="ECO:0007669"/>
    <property type="project" value="TreeGrafter"/>
</dbReference>
<sequence length="295" mass="33076">MKSSSILSATKWRSTDRPLILSTRFMSDAIIEVTDEFDGDTELTKDSTEAMLADLLAAGMDAVSTSLHFIVLLLAKHPDIQTKVHELINLVVGRGRLPFVEDRVHMPYLDAFIYETMCFTSFVPVTIPHSTTSDVTVRGLSIPKDTVIFIKQWSANHDPLRWKDPHTFDLFHFLDENGSLDKDLTNNVLIFSAGKRKYIGDQVAKVEIFLFFAILLHQCSFKKCPNEDFSLKCSYGLTLKPLEYKITAKWSQVGLVLSSSRGRGNDSLGCSPVGIRLTGNKKQLLTPGGYIWTLL</sequence>
<evidence type="ECO:0000313" key="7">
    <source>
        <dbReference type="EMBL" id="PWA16600.1"/>
    </source>
</evidence>
<dbReference type="STRING" id="33528.ENSGAFP00000025948"/>
<name>A0A315UYM8_GAMAF</name>
<dbReference type="GO" id="GO:0005506">
    <property type="term" value="F:iron ion binding"/>
    <property type="evidence" value="ECO:0007669"/>
    <property type="project" value="InterPro"/>
</dbReference>
<evidence type="ECO:0000256" key="3">
    <source>
        <dbReference type="ARBA" id="ARBA00022723"/>
    </source>
</evidence>
<proteinExistence type="inferred from homology"/>
<evidence type="ECO:0000256" key="5">
    <source>
        <dbReference type="ARBA" id="ARBA00023004"/>
    </source>
</evidence>
<dbReference type="InterPro" id="IPR036396">
    <property type="entry name" value="Cyt_P450_sf"/>
</dbReference>
<dbReference type="PANTHER" id="PTHR24289">
    <property type="entry name" value="STEROID 17-ALPHA-HYDROXYLASE/17,20 LYASE"/>
    <property type="match status" value="1"/>
</dbReference>